<evidence type="ECO:0000256" key="3">
    <source>
        <dbReference type="ARBA" id="ARBA00022475"/>
    </source>
</evidence>
<comment type="subcellular location">
    <subcellularLocation>
        <location evidence="1">Cell membrane</location>
        <topology evidence="1">Multi-pass membrane protein</topology>
    </subcellularLocation>
</comment>
<keyword evidence="5 7" id="KW-1133">Transmembrane helix</keyword>
<evidence type="ECO:0000256" key="2">
    <source>
        <dbReference type="ARBA" id="ARBA00010792"/>
    </source>
</evidence>
<feature type="transmembrane region" description="Helical" evidence="7">
    <location>
        <begin position="20"/>
        <end position="50"/>
    </location>
</feature>
<feature type="transmembrane region" description="Helical" evidence="7">
    <location>
        <begin position="378"/>
        <end position="397"/>
    </location>
</feature>
<dbReference type="Proteomes" id="UP000053048">
    <property type="component" value="Unassembled WGS sequence"/>
</dbReference>
<accession>A0A0W0I8J3</accession>
<feature type="transmembrane region" description="Helical" evidence="7">
    <location>
        <begin position="62"/>
        <end position="80"/>
    </location>
</feature>
<evidence type="ECO:0000256" key="1">
    <source>
        <dbReference type="ARBA" id="ARBA00004651"/>
    </source>
</evidence>
<feature type="transmembrane region" description="Helical" evidence="7">
    <location>
        <begin position="177"/>
        <end position="197"/>
    </location>
</feature>
<feature type="domain" description="Phosphatidic acid phosphatase type 2/haloperoxidase" evidence="8">
    <location>
        <begin position="283"/>
        <end position="393"/>
    </location>
</feature>
<reference evidence="9 10" key="1">
    <citation type="submission" date="2015-09" db="EMBL/GenBank/DDBJ databases">
        <title>Genome sequence of ICMP 13104.</title>
        <authorList>
            <person name="Visnovsky S."/>
            <person name="Lu A."/>
            <person name="Panda P."/>
            <person name="Pitman A."/>
        </authorList>
    </citation>
    <scope>NUCLEOTIDE SEQUENCE [LARGE SCALE GENOMIC DNA]</scope>
    <source>
        <strain evidence="9 10">ICMP 13104</strain>
    </source>
</reference>
<dbReference type="InterPro" id="IPR000326">
    <property type="entry name" value="PAP2/HPO"/>
</dbReference>
<comment type="caution">
    <text evidence="9">The sequence shown here is derived from an EMBL/GenBank/DDBJ whole genome shotgun (WGS) entry which is preliminary data.</text>
</comment>
<evidence type="ECO:0000256" key="6">
    <source>
        <dbReference type="ARBA" id="ARBA00023136"/>
    </source>
</evidence>
<protein>
    <submittedName>
        <fullName evidence="9">Phosphoesterase</fullName>
    </submittedName>
</protein>
<dbReference type="EMBL" id="LKEJ01000090">
    <property type="protein sequence ID" value="KTB69371.1"/>
    <property type="molecule type" value="Genomic_DNA"/>
</dbReference>
<dbReference type="AlphaFoldDB" id="A0A0W0I8J3"/>
<feature type="transmembrane region" description="Helical" evidence="7">
    <location>
        <begin position="143"/>
        <end position="165"/>
    </location>
</feature>
<dbReference type="PANTHER" id="PTHR30353:SF15">
    <property type="entry name" value="INNER MEMBRANE PROTEIN YABI"/>
    <property type="match status" value="1"/>
</dbReference>
<evidence type="ECO:0000256" key="5">
    <source>
        <dbReference type="ARBA" id="ARBA00022989"/>
    </source>
</evidence>
<feature type="transmembrane region" description="Helical" evidence="7">
    <location>
        <begin position="352"/>
        <end position="372"/>
    </location>
</feature>
<gene>
    <name evidence="9" type="ORF">AO067_00345</name>
</gene>
<keyword evidence="6 7" id="KW-0472">Membrane</keyword>
<dbReference type="CDD" id="cd03392">
    <property type="entry name" value="PAP2_like_2"/>
    <property type="match status" value="1"/>
</dbReference>
<dbReference type="Pfam" id="PF01569">
    <property type="entry name" value="PAP2"/>
    <property type="match status" value="1"/>
</dbReference>
<feature type="transmembrane region" description="Helical" evidence="7">
    <location>
        <begin position="260"/>
        <end position="277"/>
    </location>
</feature>
<dbReference type="Gene3D" id="1.20.144.10">
    <property type="entry name" value="Phosphatidic acid phosphatase type 2/haloperoxidase"/>
    <property type="match status" value="2"/>
</dbReference>
<dbReference type="PANTHER" id="PTHR30353">
    <property type="entry name" value="INNER MEMBRANE PROTEIN DEDA-RELATED"/>
    <property type="match status" value="1"/>
</dbReference>
<evidence type="ECO:0000313" key="10">
    <source>
        <dbReference type="Proteomes" id="UP000053048"/>
    </source>
</evidence>
<name>A0A0W0I8J3_PSEVI</name>
<dbReference type="SMART" id="SM00014">
    <property type="entry name" value="acidPPc"/>
    <property type="match status" value="1"/>
</dbReference>
<dbReference type="InterPro" id="IPR032818">
    <property type="entry name" value="DedA-like"/>
</dbReference>
<dbReference type="GO" id="GO:0005886">
    <property type="term" value="C:plasma membrane"/>
    <property type="evidence" value="ECO:0007669"/>
    <property type="project" value="UniProtKB-SubCell"/>
</dbReference>
<keyword evidence="4 7" id="KW-0812">Transmembrane</keyword>
<dbReference type="SUPFAM" id="SSF48317">
    <property type="entry name" value="Acid phosphatase/Vanadium-dependent haloperoxidase"/>
    <property type="match status" value="1"/>
</dbReference>
<evidence type="ECO:0000259" key="8">
    <source>
        <dbReference type="SMART" id="SM00014"/>
    </source>
</evidence>
<dbReference type="InterPro" id="IPR032816">
    <property type="entry name" value="VTT_dom"/>
</dbReference>
<comment type="similarity">
    <text evidence="2">Belongs to the DedA family.</text>
</comment>
<keyword evidence="3" id="KW-1003">Cell membrane</keyword>
<feature type="transmembrane region" description="Helical" evidence="7">
    <location>
        <begin position="324"/>
        <end position="340"/>
    </location>
</feature>
<dbReference type="Pfam" id="PF09335">
    <property type="entry name" value="VTT_dom"/>
    <property type="match status" value="1"/>
</dbReference>
<sequence length="440" mass="47180">MGDLLNGMTGWLTANPSWVAVAIFLVAFTECVAIVGIVVPGTVIMFAIAALAGSGILPLSEVLLLGFLGGLLGDAVSYFIGRRFHQSIRQLPGLRTHPEWMAGAETYFHRYGIASLLVGRFIGPLRPMLPMIAGMCDMPLPRFIAVSVLAAAGWSIAYLMPGWAAGAAIRLPLPEGFWPEAAVVGGGLAILFGLSIQSSIRQKRYATKVISALSLILVAALFIGWPHLADFDNGLMTLVQENRSEAAQNIVLFVTSIGDFKAQLLAASLLIIVLAVARQWRHAAFALTVTLGTAVANGTLKTLFARARPEVLLDPITSYSMPSGHSSAAFALFMTLAVLAGRGQPVRLRLTWMLVCGIPALSIALSRVYLGVHWPTDILAGMLLAFCVCAASLAFFQRKESLPAMSVRVWWLVVPAMTALLGIFAVRALSHAVLRYQYLP</sequence>
<feature type="transmembrane region" description="Helical" evidence="7">
    <location>
        <begin position="209"/>
        <end position="228"/>
    </location>
</feature>
<dbReference type="InterPro" id="IPR036938">
    <property type="entry name" value="PAP2/HPO_sf"/>
</dbReference>
<proteinExistence type="inferred from homology"/>
<organism evidence="9 10">
    <name type="scientific">Pseudomonas viridiflava ICMP 13104</name>
    <dbReference type="NCBI Taxonomy" id="1198305"/>
    <lineage>
        <taxon>Bacteria</taxon>
        <taxon>Pseudomonadati</taxon>
        <taxon>Pseudomonadota</taxon>
        <taxon>Gammaproteobacteria</taxon>
        <taxon>Pseudomonadales</taxon>
        <taxon>Pseudomonadaceae</taxon>
        <taxon>Pseudomonas</taxon>
    </lineage>
</organism>
<evidence type="ECO:0000256" key="4">
    <source>
        <dbReference type="ARBA" id="ARBA00022692"/>
    </source>
</evidence>
<evidence type="ECO:0000256" key="7">
    <source>
        <dbReference type="SAM" id="Phobius"/>
    </source>
</evidence>
<feature type="transmembrane region" description="Helical" evidence="7">
    <location>
        <begin position="284"/>
        <end position="304"/>
    </location>
</feature>
<evidence type="ECO:0000313" key="9">
    <source>
        <dbReference type="EMBL" id="KTB69371.1"/>
    </source>
</evidence>
<keyword evidence="10" id="KW-1185">Reference proteome</keyword>
<feature type="transmembrane region" description="Helical" evidence="7">
    <location>
        <begin position="409"/>
        <end position="430"/>
    </location>
</feature>